<evidence type="ECO:0000313" key="2">
    <source>
        <dbReference type="Proteomes" id="UP001216150"/>
    </source>
</evidence>
<sequence>MLTCSGMAGDLQGNTVGNKYDFRLCIRLADSLARVCRSTFDGRQTSQPTIRFVKPGLALKATEAGDLQCAPTQPALATWRQVVSKLDMRAREESESMRGSRWSRNLDAAFPGSRLISSTTAYRNDKQRF</sequence>
<dbReference type="Proteomes" id="UP001216150">
    <property type="component" value="Unassembled WGS sequence"/>
</dbReference>
<dbReference type="EMBL" id="JAQJAC010000001">
    <property type="protein sequence ID" value="KAJ5598947.1"/>
    <property type="molecule type" value="Genomic_DNA"/>
</dbReference>
<reference evidence="1 2" key="1">
    <citation type="journal article" date="2023" name="IMA Fungus">
        <title>Comparative genomic study of the Penicillium genus elucidates a diverse pangenome and 15 lateral gene transfer events.</title>
        <authorList>
            <person name="Petersen C."/>
            <person name="Sorensen T."/>
            <person name="Nielsen M.R."/>
            <person name="Sondergaard T.E."/>
            <person name="Sorensen J.L."/>
            <person name="Fitzpatrick D.A."/>
            <person name="Frisvad J.C."/>
            <person name="Nielsen K.L."/>
        </authorList>
    </citation>
    <scope>NUCLEOTIDE SEQUENCE [LARGE SCALE GENOMIC DNA]</scope>
    <source>
        <strain evidence="1 2">IBT 29057</strain>
    </source>
</reference>
<organism evidence="1 2">
    <name type="scientific">Penicillium hetheringtonii</name>
    <dbReference type="NCBI Taxonomy" id="911720"/>
    <lineage>
        <taxon>Eukaryota</taxon>
        <taxon>Fungi</taxon>
        <taxon>Dikarya</taxon>
        <taxon>Ascomycota</taxon>
        <taxon>Pezizomycotina</taxon>
        <taxon>Eurotiomycetes</taxon>
        <taxon>Eurotiomycetidae</taxon>
        <taxon>Eurotiales</taxon>
        <taxon>Aspergillaceae</taxon>
        <taxon>Penicillium</taxon>
    </lineage>
</organism>
<accession>A0AAD6E1F9</accession>
<keyword evidence="2" id="KW-1185">Reference proteome</keyword>
<comment type="caution">
    <text evidence="1">The sequence shown here is derived from an EMBL/GenBank/DDBJ whole genome shotgun (WGS) entry which is preliminary data.</text>
</comment>
<evidence type="ECO:0000313" key="1">
    <source>
        <dbReference type="EMBL" id="KAJ5598947.1"/>
    </source>
</evidence>
<name>A0AAD6E1F9_9EURO</name>
<gene>
    <name evidence="1" type="ORF">N7450_000014</name>
</gene>
<protein>
    <submittedName>
        <fullName evidence="1">Uncharacterized protein</fullName>
    </submittedName>
</protein>
<dbReference type="AlphaFoldDB" id="A0AAD6E1F9"/>
<proteinExistence type="predicted"/>